<keyword evidence="3" id="KW-1185">Reference proteome</keyword>
<evidence type="ECO:0000313" key="2">
    <source>
        <dbReference type="EMBL" id="KAG2652385.1"/>
    </source>
</evidence>
<accession>A0A8T0WYR8</accession>
<comment type="caution">
    <text evidence="2">The sequence shown here is derived from an EMBL/GenBank/DDBJ whole genome shotgun (WGS) entry which is preliminary data.</text>
</comment>
<name>A0A8T0WYR8_PANVG</name>
<evidence type="ECO:0000256" key="1">
    <source>
        <dbReference type="SAM" id="MobiDB-lite"/>
    </source>
</evidence>
<organism evidence="2 3">
    <name type="scientific">Panicum virgatum</name>
    <name type="common">Blackwell switchgrass</name>
    <dbReference type="NCBI Taxonomy" id="38727"/>
    <lineage>
        <taxon>Eukaryota</taxon>
        <taxon>Viridiplantae</taxon>
        <taxon>Streptophyta</taxon>
        <taxon>Embryophyta</taxon>
        <taxon>Tracheophyta</taxon>
        <taxon>Spermatophyta</taxon>
        <taxon>Magnoliopsida</taxon>
        <taxon>Liliopsida</taxon>
        <taxon>Poales</taxon>
        <taxon>Poaceae</taxon>
        <taxon>PACMAD clade</taxon>
        <taxon>Panicoideae</taxon>
        <taxon>Panicodae</taxon>
        <taxon>Paniceae</taxon>
        <taxon>Panicinae</taxon>
        <taxon>Panicum</taxon>
        <taxon>Panicum sect. Hiantes</taxon>
    </lineage>
</organism>
<dbReference type="EMBL" id="CM029038">
    <property type="protein sequence ID" value="KAG2652385.1"/>
    <property type="molecule type" value="Genomic_DNA"/>
</dbReference>
<proteinExistence type="predicted"/>
<sequence length="139" mass="14430">MRVVRSCRCPRPRPPSAGFRVRRPPARAPAPDPTPMARACRPVAPRRTHVSPGGACYDLRGDQGRAGHTHTGGRHMGSCRAGRSSARSAAGPAPPAATSDERIGTAPGPGGLVGACLVVARSRSSRVRARAVAHELCVC</sequence>
<dbReference type="Proteomes" id="UP000823388">
    <property type="component" value="Chromosome 1N"/>
</dbReference>
<feature type="region of interest" description="Disordered" evidence="1">
    <location>
        <begin position="1"/>
        <end position="108"/>
    </location>
</feature>
<dbReference type="AlphaFoldDB" id="A0A8T0WYR8"/>
<gene>
    <name evidence="2" type="ORF">PVAP13_1NG352119</name>
</gene>
<reference evidence="2" key="1">
    <citation type="submission" date="2020-05" db="EMBL/GenBank/DDBJ databases">
        <title>WGS assembly of Panicum virgatum.</title>
        <authorList>
            <person name="Lovell J.T."/>
            <person name="Jenkins J."/>
            <person name="Shu S."/>
            <person name="Juenger T.E."/>
            <person name="Schmutz J."/>
        </authorList>
    </citation>
    <scope>NUCLEOTIDE SEQUENCE</scope>
    <source>
        <strain evidence="2">AP13</strain>
    </source>
</reference>
<feature type="compositionally biased region" description="Low complexity" evidence="1">
    <location>
        <begin position="80"/>
        <end position="91"/>
    </location>
</feature>
<protein>
    <submittedName>
        <fullName evidence="2">Uncharacterized protein</fullName>
    </submittedName>
</protein>
<evidence type="ECO:0000313" key="3">
    <source>
        <dbReference type="Proteomes" id="UP000823388"/>
    </source>
</evidence>